<dbReference type="EMBL" id="SEOQ01000585">
    <property type="protein sequence ID" value="TFY60052.1"/>
    <property type="molecule type" value="Genomic_DNA"/>
</dbReference>
<keyword evidence="3" id="KW-0067">ATP-binding</keyword>
<feature type="compositionally biased region" description="Low complexity" evidence="4">
    <location>
        <begin position="135"/>
        <end position="153"/>
    </location>
</feature>
<sequence>MPSRPIRLAHLQRRMLSSSSRPAATQRISNNAQKTIPRSTARMMPLMNSCARNSTMATTQQASSSEAEAAILQRKQGESSTDAEDRPHSSPMQEYQKLVEKGTLRPDPHQTRIVQKLEDLHDVLRTYSQPPFPSDTPSTPSLLSRLFSRSPAPAEHEPSSAPLGLYLYGDVGTGKTMLMDVFYRTLPPNITKKRRVHFHAFMIDVHKRVHQMKIRLGHEGGDPIGPVARELAEEARMLCFDEFQVTDIVDAMILRRLLESLLDHGVVSVITSNRHPDELYKNGIQRSSFLPTIELLKTRFDVTDLDSGTDYRRIPRAISHVYHHPLTADVRAELSKMFDALTRGDASDPVVEGRKLTIWGRELVVPKSTREVAMFGFDDLCDRPLSAADYIEVTRQFGTVFVRDVKKMGMGDKDKARRFITFIDACYESKTKLFVSSEVPVFQIFADDEASKGEVSDHMRSMMDDLGLSADTVGSASMFSGEEEVFAFARCCSRLVEMGSRQWAETAGSR</sequence>
<comment type="caution">
    <text evidence="5">The sequence shown here is derived from an EMBL/GenBank/DDBJ whole genome shotgun (WGS) entry which is preliminary data.</text>
</comment>
<keyword evidence="6" id="KW-1185">Reference proteome</keyword>
<dbReference type="AlphaFoldDB" id="A0A4Y9YCX6"/>
<name>A0A4Y9YCX6_9AGAM</name>
<dbReference type="STRING" id="205917.A0A4Y9YCX6"/>
<dbReference type="GO" id="GO:0005739">
    <property type="term" value="C:mitochondrion"/>
    <property type="evidence" value="ECO:0007669"/>
    <property type="project" value="TreeGrafter"/>
</dbReference>
<dbReference type="NCBIfam" id="NF040713">
    <property type="entry name" value="ZapE"/>
    <property type="match status" value="1"/>
</dbReference>
<dbReference type="Proteomes" id="UP000298327">
    <property type="component" value="Unassembled WGS sequence"/>
</dbReference>
<comment type="similarity">
    <text evidence="1">Belongs to the AFG1 ATPase family.</text>
</comment>
<protein>
    <recommendedName>
        <fullName evidence="7">AAA+ ATPase domain-containing protein</fullName>
    </recommendedName>
</protein>
<evidence type="ECO:0008006" key="7">
    <source>
        <dbReference type="Google" id="ProtNLM"/>
    </source>
</evidence>
<dbReference type="PANTHER" id="PTHR12169">
    <property type="entry name" value="ATPASE N2B"/>
    <property type="match status" value="1"/>
</dbReference>
<evidence type="ECO:0000313" key="6">
    <source>
        <dbReference type="Proteomes" id="UP000298327"/>
    </source>
</evidence>
<dbReference type="OrthoDB" id="548867at2759"/>
<evidence type="ECO:0000313" key="5">
    <source>
        <dbReference type="EMBL" id="TFY60052.1"/>
    </source>
</evidence>
<evidence type="ECO:0000256" key="4">
    <source>
        <dbReference type="SAM" id="MobiDB-lite"/>
    </source>
</evidence>
<feature type="region of interest" description="Disordered" evidence="4">
    <location>
        <begin position="128"/>
        <end position="159"/>
    </location>
</feature>
<dbReference type="PANTHER" id="PTHR12169:SF6">
    <property type="entry name" value="AFG1-LIKE ATPASE"/>
    <property type="match status" value="1"/>
</dbReference>
<reference evidence="5 6" key="1">
    <citation type="submission" date="2019-02" db="EMBL/GenBank/DDBJ databases">
        <title>Genome sequencing of the rare red list fungi Dentipellis fragilis.</title>
        <authorList>
            <person name="Buettner E."/>
            <person name="Kellner H."/>
        </authorList>
    </citation>
    <scope>NUCLEOTIDE SEQUENCE [LARGE SCALE GENOMIC DNA]</scope>
    <source>
        <strain evidence="5 6">DSM 105465</strain>
    </source>
</reference>
<feature type="compositionally biased region" description="Polar residues" evidence="4">
    <location>
        <begin position="15"/>
        <end position="37"/>
    </location>
</feature>
<dbReference type="SUPFAM" id="SSF52540">
    <property type="entry name" value="P-loop containing nucleoside triphosphate hydrolases"/>
    <property type="match status" value="1"/>
</dbReference>
<organism evidence="5 6">
    <name type="scientific">Dentipellis fragilis</name>
    <dbReference type="NCBI Taxonomy" id="205917"/>
    <lineage>
        <taxon>Eukaryota</taxon>
        <taxon>Fungi</taxon>
        <taxon>Dikarya</taxon>
        <taxon>Basidiomycota</taxon>
        <taxon>Agaricomycotina</taxon>
        <taxon>Agaricomycetes</taxon>
        <taxon>Russulales</taxon>
        <taxon>Hericiaceae</taxon>
        <taxon>Dentipellis</taxon>
    </lineage>
</organism>
<evidence type="ECO:0000256" key="2">
    <source>
        <dbReference type="ARBA" id="ARBA00022741"/>
    </source>
</evidence>
<dbReference type="InterPro" id="IPR027417">
    <property type="entry name" value="P-loop_NTPase"/>
</dbReference>
<evidence type="ECO:0000256" key="3">
    <source>
        <dbReference type="ARBA" id="ARBA00022840"/>
    </source>
</evidence>
<feature type="compositionally biased region" description="Low complexity" evidence="4">
    <location>
        <begin position="57"/>
        <end position="70"/>
    </location>
</feature>
<accession>A0A4Y9YCX6</accession>
<proteinExistence type="inferred from homology"/>
<gene>
    <name evidence="5" type="ORF">EVG20_g7567</name>
</gene>
<dbReference type="GO" id="GO:0016887">
    <property type="term" value="F:ATP hydrolysis activity"/>
    <property type="evidence" value="ECO:0007669"/>
    <property type="project" value="InterPro"/>
</dbReference>
<dbReference type="Gene3D" id="3.40.50.300">
    <property type="entry name" value="P-loop containing nucleotide triphosphate hydrolases"/>
    <property type="match status" value="1"/>
</dbReference>
<dbReference type="GO" id="GO:0005524">
    <property type="term" value="F:ATP binding"/>
    <property type="evidence" value="ECO:0007669"/>
    <property type="project" value="UniProtKB-KW"/>
</dbReference>
<dbReference type="GO" id="GO:0006515">
    <property type="term" value="P:protein quality control for misfolded or incompletely synthesized proteins"/>
    <property type="evidence" value="ECO:0007669"/>
    <property type="project" value="TreeGrafter"/>
</dbReference>
<dbReference type="Pfam" id="PF03969">
    <property type="entry name" value="AFG1_ATPase"/>
    <property type="match status" value="1"/>
</dbReference>
<feature type="region of interest" description="Disordered" evidence="4">
    <location>
        <begin position="54"/>
        <end position="94"/>
    </location>
</feature>
<keyword evidence="2" id="KW-0547">Nucleotide-binding</keyword>
<dbReference type="InterPro" id="IPR005654">
    <property type="entry name" value="ATPase_AFG1-like"/>
</dbReference>
<evidence type="ECO:0000256" key="1">
    <source>
        <dbReference type="ARBA" id="ARBA00010322"/>
    </source>
</evidence>
<feature type="region of interest" description="Disordered" evidence="4">
    <location>
        <begin position="13"/>
        <end position="37"/>
    </location>
</feature>